<organism evidence="1 2">
    <name type="scientific">Fusarium oxysporum (strain Fo5176)</name>
    <name type="common">Fusarium vascular wilt</name>
    <dbReference type="NCBI Taxonomy" id="660025"/>
    <lineage>
        <taxon>Eukaryota</taxon>
        <taxon>Fungi</taxon>
        <taxon>Dikarya</taxon>
        <taxon>Ascomycota</taxon>
        <taxon>Pezizomycotina</taxon>
        <taxon>Sordariomycetes</taxon>
        <taxon>Hypocreomycetidae</taxon>
        <taxon>Hypocreales</taxon>
        <taxon>Nectriaceae</taxon>
        <taxon>Fusarium</taxon>
        <taxon>Fusarium oxysporum species complex</taxon>
    </lineage>
</organism>
<proteinExistence type="predicted"/>
<reference evidence="2" key="1">
    <citation type="journal article" date="2012" name="Mol. Plant Microbe Interact.">
        <title>A highly conserved effector in Fusarium oxysporum is required for full virulence on Arabidopsis.</title>
        <authorList>
            <person name="Thatcher L.F."/>
            <person name="Gardiner D.M."/>
            <person name="Kazan K."/>
            <person name="Manners J."/>
        </authorList>
    </citation>
    <scope>NUCLEOTIDE SEQUENCE [LARGE SCALE GENOMIC DNA]</scope>
    <source>
        <strain evidence="2">Fo5176</strain>
    </source>
</reference>
<reference evidence="1" key="2">
    <citation type="submission" date="2025-08" db="UniProtKB">
        <authorList>
            <consortium name="EnsemblFungi"/>
        </authorList>
    </citation>
    <scope>IDENTIFICATION</scope>
    <source>
        <strain evidence="1">4287 / CBS 123668 / FGSC 9935 / NRRL 34936</strain>
    </source>
</reference>
<evidence type="ECO:0000313" key="2">
    <source>
        <dbReference type="Proteomes" id="UP000002489"/>
    </source>
</evidence>
<name>A0A0D2XP11_FUSOF</name>
<protein>
    <submittedName>
        <fullName evidence="1">Uncharacterized protein</fullName>
    </submittedName>
</protein>
<accession>A0A0D2XP11</accession>
<dbReference type="EnsemblFungi" id="FOXG_05696T0">
    <property type="protein sequence ID" value="FOXG_05696P0"/>
    <property type="gene ID" value="FOXG_05696"/>
</dbReference>
<sequence>MESRVVTSQPTGDSSSLKGLLSAVSSALDKRAGKDIFAIGGSVGDDGGPSHAASNSIAIRWDNKEQVHSRTLKLPLGDDTVTQDAFNTLVADCQPATFGVGSQEVLDEEYRKAGKMNTEDFCTDFNPYEHGIVDTINQVLAQASVTDARGLGVKAELYKLNGANLRLDMEVVRSSLTGHRKAPTPFTCPGLVGFSCTHAYPHTSKSSTNNLHHMLKGIDMVVYQALKRILGTAEVAALVDDEKYRHCEQESIPEMIEWKKDHRLKYNPRLPEPKITQAEQDVLDDKLAIGTAPKPALVFRHSYEERLDPAEVGLQHEYSRKTRGKFYPRRDVTWLNGPPDSEVSKELAVAFVTYGNEPGIGAYYTSAVIVAKVNTSPQADPFSVKLLNIGFCDSTCTNLIITSVFY</sequence>
<dbReference type="AlphaFoldDB" id="A0A0D2XP11"/>
<dbReference type="Proteomes" id="UP000002489">
    <property type="component" value="Unassembled WGS sequence"/>
</dbReference>
<evidence type="ECO:0000313" key="1">
    <source>
        <dbReference type="EnsemblFungi" id="FOXG_05696P0"/>
    </source>
</evidence>